<dbReference type="InterPro" id="IPR000254">
    <property type="entry name" value="CBD"/>
</dbReference>
<evidence type="ECO:0000256" key="18">
    <source>
        <dbReference type="SAM" id="MobiDB-lite"/>
    </source>
</evidence>
<dbReference type="SMART" id="SM00236">
    <property type="entry name" value="fCBD"/>
    <property type="match status" value="1"/>
</dbReference>
<dbReference type="NCBIfam" id="TIGR01340">
    <property type="entry name" value="aconitase_mito"/>
    <property type="match status" value="1"/>
</dbReference>
<dbReference type="InterPro" id="IPR017853">
    <property type="entry name" value="GH"/>
</dbReference>
<keyword evidence="9" id="KW-0809">Transit peptide</keyword>
<dbReference type="EC" id="3.2.1.21" evidence="5"/>
<sequence length="1569" mass="166623">MLSSRFLVLLGFTYVAVAQQPLYAQCGGIGWTGGTTCVSGSVCTKLNDYYSQCLPGTSSSSSTTAPPSSSSSTTSTTSSGTTTSTSASPSGTGTTPNMSPEWQAAYTKARAAVAKLSLSDKVNLGTGIGWMKGACVGNTPAISSINFPGLCLEDSPLGVRFADLVSAFPAGINAAATFNRTLIRQRGEALGQEFKGKGVHVALGPDMNIARAPAAGRNWEGFGGDPYLSGEAAFETITGIQSQGVQACAKHYINNEQEHFRDSSSSNVDDRTEHEVYAYPFLRSVQANVASVMCSYNRINGTYACENSKTLNSLLKSEFGFPGYVMSDWWATHSTSPAVNGGLDMTMPGDISANSGTTYFGQTLVSAVNSGQVPQSRIDDMAIRILAAWYLVGQDSGFPSTNFNAWNSGSGQHVNVQGNHKNLIRSIDAASTVLLKNTNNVLPLKAPKTIGVIGNGAGPSSKGPNGYSDRSGDDGVLAMGWGSGTAEFPYLTDPLSAITTRAKSDGTTVSSSLSDSDLNAARSTASGKDVALVFITADSGEGYLTVEGNAGDRNNLNAWHNGDALVNAVASANSHTIVVVNSVGAINMEAWVNNANVTAIVWSGIPGQEAGNGLVDVLYGAYNPSGRLPYTIGKSVNDYSAQVLYNSNGSPPQITYSEGLFVDYKSFDKNNVEPRFPFGFGLSYTTFQYSGLSVSGSVGSGSAQTGPGSSLDPWLHQKVITVSFTVKNNGTVAGNEVPQLYTAPPASANSAPKNLRGFDNIFLAPGQSTTVTLQLSRFDLATWNTGLRGSSRLLRRSLATHASTVDKDCSSLVPPYPALIEKLERVRKILNRPLTLAEKILYSHVIDPEANLSGGGRVRGETYLQLRPQRVAMQDASAQMALLQFMSAGLPQCAVPTSIHCDHLIQAAEGAAKDLEKSLVTNQEVFDFLQSAAQKYGIEFWRPGSGIIHQIVLENYAAPGILMLGTDSHTPNAGGLGLLAIGVGGADAVDAMTGTPWELKAPQVVGIHLTGELNQWATTKDLILHLAGKLTVRGGTGRILEYFGPGVASQSCTGLATIANMGAEVGATTSTFPYTANMRSYLQATRRGPVARAADKAAEAGFLNADKGAEYDEVIEINLSELEPTINGPFTPDLATPLSKFGNFVKSQGWKDEVSASLIGSCTNSSYEDMTRVADLARQAKAAGLKSKVPFLCTPGSEQIRATIERDNVTSVLEDVGAVVLANACGPCIGQWKREEKQGEENAILTSFNRNFKSRNDGNTQTMNFLASPTIVTAMAFSGKLSFNPMTDSIPLPNGQSFKFTPPVGQDLPSAGFTAGEESYYPAPSPQPQPEVEVVIKKDSQRLELLEPFSSHFAEDSGNPRGLELPPLKVLLRVRGKCTTDHISAAGPWLKYKGHLTNISENLLITAINDEGGEMNVAFDKETNTTGTIPEVAKRFKARDQPWALIVDDNYGEGSAREHAALQPRFYGCGLIVARSFARIHETNLKKQGVLPLWFADKADYSRIGSGDILETEGLADLLKGNSDATIAIKVTKPDGEVFRVATKHTMSADQVKWLRAGSALNYIRSQMS</sequence>
<dbReference type="GO" id="GO:0008422">
    <property type="term" value="F:beta-glucosidase activity"/>
    <property type="evidence" value="ECO:0007669"/>
    <property type="project" value="UniProtKB-EC"/>
</dbReference>
<evidence type="ECO:0000313" key="22">
    <source>
        <dbReference type="Proteomes" id="UP001213000"/>
    </source>
</evidence>
<dbReference type="GO" id="GO:0005829">
    <property type="term" value="C:cytosol"/>
    <property type="evidence" value="ECO:0007669"/>
    <property type="project" value="TreeGrafter"/>
</dbReference>
<dbReference type="Proteomes" id="UP001213000">
    <property type="component" value="Unassembled WGS sequence"/>
</dbReference>
<keyword evidence="14" id="KW-0456">Lyase</keyword>
<dbReference type="GO" id="GO:0046872">
    <property type="term" value="F:metal ion binding"/>
    <property type="evidence" value="ECO:0007669"/>
    <property type="project" value="UniProtKB-KW"/>
</dbReference>
<dbReference type="Gene3D" id="3.30.499.10">
    <property type="entry name" value="Aconitase, domain 3"/>
    <property type="match status" value="2"/>
</dbReference>
<dbReference type="Pfam" id="PF01915">
    <property type="entry name" value="Glyco_hydro_3_C"/>
    <property type="match status" value="1"/>
</dbReference>
<dbReference type="GO" id="GO:0000272">
    <property type="term" value="P:polysaccharide catabolic process"/>
    <property type="evidence" value="ECO:0007669"/>
    <property type="project" value="UniProtKB-KW"/>
</dbReference>
<evidence type="ECO:0000256" key="11">
    <source>
        <dbReference type="ARBA" id="ARBA00023014"/>
    </source>
</evidence>
<dbReference type="FunFam" id="3.40.50.1700:FF:000003">
    <property type="entry name" value="Probable beta-glucosidase"/>
    <property type="match status" value="1"/>
</dbReference>
<dbReference type="InterPro" id="IPR015931">
    <property type="entry name" value="Acnase/IPM_dHydase_lsu_aba_1/3"/>
</dbReference>
<dbReference type="SUPFAM" id="SSF53732">
    <property type="entry name" value="Aconitase iron-sulfur domain"/>
    <property type="match status" value="1"/>
</dbReference>
<comment type="subcellular location">
    <subcellularLocation>
        <location evidence="2">Mitochondrion</location>
    </subcellularLocation>
</comment>
<dbReference type="EMBL" id="JANIEX010000297">
    <property type="protein sequence ID" value="KAJ3569284.1"/>
    <property type="molecule type" value="Genomic_DNA"/>
</dbReference>
<dbReference type="GO" id="GO:0005576">
    <property type="term" value="C:extracellular region"/>
    <property type="evidence" value="ECO:0007669"/>
    <property type="project" value="InterPro"/>
</dbReference>
<dbReference type="GO" id="GO:0003994">
    <property type="term" value="F:aconitate hydratase activity"/>
    <property type="evidence" value="ECO:0007669"/>
    <property type="project" value="InterPro"/>
</dbReference>
<evidence type="ECO:0000256" key="1">
    <source>
        <dbReference type="ARBA" id="ARBA00000448"/>
    </source>
</evidence>
<dbReference type="InterPro" id="IPR006248">
    <property type="entry name" value="Aconitase_mito-like"/>
</dbReference>
<evidence type="ECO:0000256" key="2">
    <source>
        <dbReference type="ARBA" id="ARBA00004173"/>
    </source>
</evidence>
<dbReference type="InterPro" id="IPR001764">
    <property type="entry name" value="Glyco_hydro_3_N"/>
</dbReference>
<dbReference type="SUPFAM" id="SSF57180">
    <property type="entry name" value="Cellulose-binding domain"/>
    <property type="match status" value="1"/>
</dbReference>
<evidence type="ECO:0000256" key="8">
    <source>
        <dbReference type="ARBA" id="ARBA00022801"/>
    </source>
</evidence>
<dbReference type="SMART" id="SM01217">
    <property type="entry name" value="Fn3_like"/>
    <property type="match status" value="1"/>
</dbReference>
<keyword evidence="6" id="KW-0479">Metal-binding</keyword>
<dbReference type="InterPro" id="IPR026891">
    <property type="entry name" value="Fn3-like"/>
</dbReference>
<dbReference type="Pfam" id="PF00933">
    <property type="entry name" value="Glyco_hydro_3"/>
    <property type="match status" value="1"/>
</dbReference>
<dbReference type="InterPro" id="IPR036962">
    <property type="entry name" value="Glyco_hydro_3_N_sf"/>
</dbReference>
<evidence type="ECO:0000256" key="4">
    <source>
        <dbReference type="ARBA" id="ARBA00005336"/>
    </source>
</evidence>
<dbReference type="Gene3D" id="3.40.1060.10">
    <property type="entry name" value="Aconitase, Domain 2"/>
    <property type="match status" value="1"/>
</dbReference>
<dbReference type="PROSITE" id="PS00562">
    <property type="entry name" value="CBM1_1"/>
    <property type="match status" value="1"/>
</dbReference>
<dbReference type="FunFam" id="3.30.499.10:FF:000003">
    <property type="entry name" value="Aconitate hydratase, mitochondrial"/>
    <property type="match status" value="1"/>
</dbReference>
<dbReference type="GO" id="GO:0030248">
    <property type="term" value="F:cellulose binding"/>
    <property type="evidence" value="ECO:0007669"/>
    <property type="project" value="InterPro"/>
</dbReference>
<dbReference type="InterPro" id="IPR035971">
    <property type="entry name" value="CBD_sf"/>
</dbReference>
<dbReference type="FunFam" id="3.30.499.10:FF:000004">
    <property type="entry name" value="Aconitate hydratase, mitochondrial"/>
    <property type="match status" value="1"/>
</dbReference>
<dbReference type="Pfam" id="PF00694">
    <property type="entry name" value="Aconitase_C"/>
    <property type="match status" value="1"/>
</dbReference>
<keyword evidence="7 19" id="KW-0732">Signal</keyword>
<proteinExistence type="inferred from homology"/>
<evidence type="ECO:0000256" key="6">
    <source>
        <dbReference type="ARBA" id="ARBA00022723"/>
    </source>
</evidence>
<dbReference type="PRINTS" id="PR00415">
    <property type="entry name" value="ACONITASE"/>
</dbReference>
<keyword evidence="13" id="KW-0325">Glycoprotein</keyword>
<dbReference type="PANTHER" id="PTHR43160">
    <property type="entry name" value="ACONITATE HYDRATASE B"/>
    <property type="match status" value="1"/>
</dbReference>
<keyword evidence="12" id="KW-0496">Mitochondrion</keyword>
<evidence type="ECO:0000256" key="5">
    <source>
        <dbReference type="ARBA" id="ARBA00012744"/>
    </source>
</evidence>
<keyword evidence="10" id="KW-0408">Iron</keyword>
<keyword evidence="17" id="KW-0624">Polysaccharide degradation</keyword>
<feature type="chain" id="PRO_5042219080" description="beta-glucosidase" evidence="19">
    <location>
        <begin position="19"/>
        <end position="1569"/>
    </location>
</feature>
<evidence type="ECO:0000256" key="14">
    <source>
        <dbReference type="ARBA" id="ARBA00023239"/>
    </source>
</evidence>
<feature type="region of interest" description="Disordered" evidence="18">
    <location>
        <begin position="57"/>
        <end position="100"/>
    </location>
</feature>
<protein>
    <recommendedName>
        <fullName evidence="5">beta-glucosidase</fullName>
        <ecNumber evidence="5">3.2.1.21</ecNumber>
    </recommendedName>
</protein>
<dbReference type="InterPro" id="IPR050926">
    <property type="entry name" value="Aconitase/IPM_isomerase"/>
</dbReference>
<feature type="domain" description="CBM1" evidence="20">
    <location>
        <begin position="18"/>
        <end position="54"/>
    </location>
</feature>
<dbReference type="NCBIfam" id="NF005558">
    <property type="entry name" value="PRK07229.1"/>
    <property type="match status" value="1"/>
</dbReference>
<evidence type="ECO:0000256" key="12">
    <source>
        <dbReference type="ARBA" id="ARBA00023128"/>
    </source>
</evidence>
<dbReference type="Pfam" id="PF00734">
    <property type="entry name" value="CBM_1"/>
    <property type="match status" value="1"/>
</dbReference>
<dbReference type="Gene3D" id="3.40.50.1700">
    <property type="entry name" value="Glycoside hydrolase family 3 C-terminal domain"/>
    <property type="match status" value="1"/>
</dbReference>
<evidence type="ECO:0000256" key="7">
    <source>
        <dbReference type="ARBA" id="ARBA00022729"/>
    </source>
</evidence>
<evidence type="ECO:0000313" key="21">
    <source>
        <dbReference type="EMBL" id="KAJ3569284.1"/>
    </source>
</evidence>
<comment type="catalytic activity">
    <reaction evidence="1">
        <text>Hydrolysis of terminal, non-reducing beta-D-glucosyl residues with release of beta-D-glucose.</text>
        <dbReference type="EC" id="3.2.1.21"/>
    </reaction>
</comment>
<dbReference type="Gene3D" id="3.20.19.10">
    <property type="entry name" value="Aconitase, domain 4"/>
    <property type="match status" value="1"/>
</dbReference>
<evidence type="ECO:0000256" key="13">
    <source>
        <dbReference type="ARBA" id="ARBA00023180"/>
    </source>
</evidence>
<dbReference type="InterPro" id="IPR015932">
    <property type="entry name" value="Aconitase_dom2"/>
</dbReference>
<keyword evidence="22" id="KW-1185">Reference proteome</keyword>
<dbReference type="InterPro" id="IPR013783">
    <property type="entry name" value="Ig-like_fold"/>
</dbReference>
<dbReference type="FunFam" id="3.20.20.300:FF:000002">
    <property type="entry name" value="Probable beta-glucosidase"/>
    <property type="match status" value="1"/>
</dbReference>
<evidence type="ECO:0000256" key="10">
    <source>
        <dbReference type="ARBA" id="ARBA00023004"/>
    </source>
</evidence>
<dbReference type="InterPro" id="IPR002772">
    <property type="entry name" value="Glyco_hydro_3_C"/>
</dbReference>
<evidence type="ECO:0000256" key="15">
    <source>
        <dbReference type="ARBA" id="ARBA00023277"/>
    </source>
</evidence>
<dbReference type="SUPFAM" id="SSF51445">
    <property type="entry name" value="(Trans)glycosidases"/>
    <property type="match status" value="1"/>
</dbReference>
<keyword evidence="8" id="KW-0378">Hydrolase</keyword>
<comment type="caution">
    <text evidence="21">The sequence shown here is derived from an EMBL/GenBank/DDBJ whole genome shotgun (WGS) entry which is preliminary data.</text>
</comment>
<dbReference type="FunFam" id="3.40.1060.10:FF:000001">
    <property type="entry name" value="Aconitate hydratase, mitochondrial"/>
    <property type="match status" value="1"/>
</dbReference>
<keyword evidence="11" id="KW-0411">Iron-sulfur</keyword>
<comment type="pathway">
    <text evidence="3">Glycan metabolism; cellulose degradation.</text>
</comment>
<reference evidence="21" key="1">
    <citation type="submission" date="2022-07" db="EMBL/GenBank/DDBJ databases">
        <title>Genome Sequence of Leucocoprinus birnbaumii.</title>
        <authorList>
            <person name="Buettner E."/>
        </authorList>
    </citation>
    <scope>NUCLEOTIDE SEQUENCE</scope>
    <source>
        <strain evidence="21">VT141</strain>
    </source>
</reference>
<dbReference type="InterPro" id="IPR000573">
    <property type="entry name" value="AconitaseA/IPMdHydase_ssu_swvl"/>
</dbReference>
<feature type="signal peptide" evidence="19">
    <location>
        <begin position="1"/>
        <end position="18"/>
    </location>
</feature>
<name>A0AAD5YWN8_9AGAR</name>
<keyword evidence="16" id="KW-0326">Glycosidase</keyword>
<dbReference type="GO" id="GO:0005739">
    <property type="term" value="C:mitochondrion"/>
    <property type="evidence" value="ECO:0007669"/>
    <property type="project" value="UniProtKB-SubCell"/>
</dbReference>
<dbReference type="InterPro" id="IPR018136">
    <property type="entry name" value="Aconitase_4Fe-4S_BS"/>
</dbReference>
<accession>A0AAD5YWN8</accession>
<dbReference type="GO" id="GO:0051539">
    <property type="term" value="F:4 iron, 4 sulfur cluster binding"/>
    <property type="evidence" value="ECO:0007669"/>
    <property type="project" value="InterPro"/>
</dbReference>
<feature type="region of interest" description="Disordered" evidence="18">
    <location>
        <begin position="1309"/>
        <end position="1330"/>
    </location>
</feature>
<organism evidence="21 22">
    <name type="scientific">Leucocoprinus birnbaumii</name>
    <dbReference type="NCBI Taxonomy" id="56174"/>
    <lineage>
        <taxon>Eukaryota</taxon>
        <taxon>Fungi</taxon>
        <taxon>Dikarya</taxon>
        <taxon>Basidiomycota</taxon>
        <taxon>Agaricomycotina</taxon>
        <taxon>Agaricomycetes</taxon>
        <taxon>Agaricomycetidae</taxon>
        <taxon>Agaricales</taxon>
        <taxon>Agaricineae</taxon>
        <taxon>Agaricaceae</taxon>
        <taxon>Leucocoprinus</taxon>
    </lineage>
</organism>
<evidence type="ECO:0000256" key="3">
    <source>
        <dbReference type="ARBA" id="ARBA00004987"/>
    </source>
</evidence>
<dbReference type="PROSITE" id="PS01244">
    <property type="entry name" value="ACONITASE_2"/>
    <property type="match status" value="1"/>
</dbReference>
<dbReference type="InterPro" id="IPR015928">
    <property type="entry name" value="Aconitase/3IPM_dehydase_swvl"/>
</dbReference>
<evidence type="ECO:0000259" key="20">
    <source>
        <dbReference type="PROSITE" id="PS51164"/>
    </source>
</evidence>
<dbReference type="Gene3D" id="2.60.40.10">
    <property type="entry name" value="Immunoglobulins"/>
    <property type="match status" value="1"/>
</dbReference>
<evidence type="ECO:0000256" key="17">
    <source>
        <dbReference type="ARBA" id="ARBA00023326"/>
    </source>
</evidence>
<dbReference type="Pfam" id="PF14310">
    <property type="entry name" value="Fn3-like"/>
    <property type="match status" value="1"/>
</dbReference>
<comment type="similarity">
    <text evidence="4">Belongs to the glycosyl hydrolase 3 family.</text>
</comment>
<dbReference type="InterPro" id="IPR001030">
    <property type="entry name" value="Acoase/IPM_deHydtase_lsu_aba"/>
</dbReference>
<dbReference type="PANTHER" id="PTHR43160:SF2">
    <property type="entry name" value="HOMOCITRATE DEHYDRATASE, MITOCHONDRIAL"/>
    <property type="match status" value="1"/>
</dbReference>
<gene>
    <name evidence="21" type="ORF">NP233_g5159</name>
</gene>
<keyword evidence="15" id="KW-0119">Carbohydrate metabolism</keyword>
<dbReference type="GO" id="GO:0006099">
    <property type="term" value="P:tricarboxylic acid cycle"/>
    <property type="evidence" value="ECO:0007669"/>
    <property type="project" value="InterPro"/>
</dbReference>
<evidence type="ECO:0000256" key="16">
    <source>
        <dbReference type="ARBA" id="ARBA00023295"/>
    </source>
</evidence>
<dbReference type="InterPro" id="IPR036881">
    <property type="entry name" value="Glyco_hydro_3_C_sf"/>
</dbReference>
<dbReference type="InterPro" id="IPR036008">
    <property type="entry name" value="Aconitase_4Fe-4S_dom"/>
</dbReference>
<evidence type="ECO:0000256" key="9">
    <source>
        <dbReference type="ARBA" id="ARBA00022946"/>
    </source>
</evidence>
<dbReference type="FunFam" id="3.20.19.10:FF:000002">
    <property type="entry name" value="Aconitate hydratase, mitochondrial"/>
    <property type="match status" value="1"/>
</dbReference>
<dbReference type="SUPFAM" id="SSF52279">
    <property type="entry name" value="Beta-D-glucan exohydrolase, C-terminal domain"/>
    <property type="match status" value="1"/>
</dbReference>
<dbReference type="Gene3D" id="3.20.20.300">
    <property type="entry name" value="Glycoside hydrolase, family 3, N-terminal domain"/>
    <property type="match status" value="1"/>
</dbReference>
<dbReference type="PROSITE" id="PS51164">
    <property type="entry name" value="CBM1_2"/>
    <property type="match status" value="1"/>
</dbReference>
<dbReference type="Pfam" id="PF00330">
    <property type="entry name" value="Aconitase"/>
    <property type="match status" value="1"/>
</dbReference>
<evidence type="ECO:0000256" key="19">
    <source>
        <dbReference type="SAM" id="SignalP"/>
    </source>
</evidence>
<feature type="compositionally biased region" description="Low complexity" evidence="18">
    <location>
        <begin position="57"/>
        <end position="96"/>
    </location>
</feature>
<dbReference type="SUPFAM" id="SSF52016">
    <property type="entry name" value="LeuD/IlvD-like"/>
    <property type="match status" value="1"/>
</dbReference>